<name>A0AAV2TL78_CALDB</name>
<dbReference type="SUPFAM" id="SSF69618">
    <property type="entry name" value="HemD-like"/>
    <property type="match status" value="1"/>
</dbReference>
<dbReference type="Gene3D" id="3.40.50.10090">
    <property type="match status" value="2"/>
</dbReference>
<dbReference type="Proteomes" id="UP001497525">
    <property type="component" value="Unassembled WGS sequence"/>
</dbReference>
<dbReference type="EMBL" id="CAXLJL010000367">
    <property type="protein sequence ID" value="CAL5136984.1"/>
    <property type="molecule type" value="Genomic_DNA"/>
</dbReference>
<accession>A0AAV2TL78</accession>
<feature type="domain" description="Tetrapyrrole biosynthesis uroporphyrinogen III synthase" evidence="1">
    <location>
        <begin position="23"/>
        <end position="243"/>
    </location>
</feature>
<protein>
    <recommendedName>
        <fullName evidence="1">Tetrapyrrole biosynthesis uroporphyrinogen III synthase domain-containing protein</fullName>
    </recommendedName>
</protein>
<dbReference type="GO" id="GO:0004852">
    <property type="term" value="F:uroporphyrinogen-III synthase activity"/>
    <property type="evidence" value="ECO:0007669"/>
    <property type="project" value="InterPro"/>
</dbReference>
<reference evidence="2" key="1">
    <citation type="submission" date="2024-06" db="EMBL/GenBank/DDBJ databases">
        <authorList>
            <person name="Liu X."/>
            <person name="Lenzi L."/>
            <person name="Haldenby T S."/>
            <person name="Uol C."/>
        </authorList>
    </citation>
    <scope>NUCLEOTIDE SEQUENCE</scope>
</reference>
<dbReference type="InterPro" id="IPR036108">
    <property type="entry name" value="4pyrrol_syn_uPrphyn_synt_sf"/>
</dbReference>
<dbReference type="Pfam" id="PF02602">
    <property type="entry name" value="HEM4"/>
    <property type="match status" value="1"/>
</dbReference>
<dbReference type="InterPro" id="IPR039793">
    <property type="entry name" value="UROS/Hem4"/>
</dbReference>
<dbReference type="InterPro" id="IPR003754">
    <property type="entry name" value="4pyrrol_synth_uPrphyn_synth"/>
</dbReference>
<proteinExistence type="predicted"/>
<gene>
    <name evidence="2" type="ORF">CDAUBV1_LOCUS11267</name>
</gene>
<comment type="caution">
    <text evidence="2">The sequence shown here is derived from an EMBL/GenBank/DDBJ whole genome shotgun (WGS) entry which is preliminary data.</text>
</comment>
<sequence length="252" mass="27543">MHVLLLKSAGESGSDSKDDPYYQVLSSAGNEVTLIETLDFHYHTDVLGKYQSWTDTHSAIVFTSPRAVNAFIKAGLKGKPTDLCFVVGPATEAQAKRAGFSPKGASKGDAEELAKYIVSDFGKELTKPVFFPTGQLHRDVLPTYLEKHEIKVESVTTYSSKENEKLKERFRLCLCEGNPIPDCVVFFSPSGVSLTEDILKSEVKPHRPKIQLVAMGRATASRLKEIGVDASAVSPSPKPESLLSVIKSLRKS</sequence>
<dbReference type="AlphaFoldDB" id="A0AAV2TL78"/>
<dbReference type="PANTHER" id="PTHR12390:SF0">
    <property type="entry name" value="UROPORPHYRINOGEN-III SYNTHASE"/>
    <property type="match status" value="1"/>
</dbReference>
<evidence type="ECO:0000313" key="3">
    <source>
        <dbReference type="Proteomes" id="UP001497525"/>
    </source>
</evidence>
<dbReference type="GO" id="GO:0005829">
    <property type="term" value="C:cytosol"/>
    <property type="evidence" value="ECO:0007669"/>
    <property type="project" value="TreeGrafter"/>
</dbReference>
<dbReference type="CDD" id="cd06578">
    <property type="entry name" value="HemD"/>
    <property type="match status" value="1"/>
</dbReference>
<evidence type="ECO:0000313" key="2">
    <source>
        <dbReference type="EMBL" id="CAL5136984.1"/>
    </source>
</evidence>
<evidence type="ECO:0000259" key="1">
    <source>
        <dbReference type="Pfam" id="PF02602"/>
    </source>
</evidence>
<organism evidence="2 3">
    <name type="scientific">Calicophoron daubneyi</name>
    <name type="common">Rumen fluke</name>
    <name type="synonym">Paramphistomum daubneyi</name>
    <dbReference type="NCBI Taxonomy" id="300641"/>
    <lineage>
        <taxon>Eukaryota</taxon>
        <taxon>Metazoa</taxon>
        <taxon>Spiralia</taxon>
        <taxon>Lophotrochozoa</taxon>
        <taxon>Platyhelminthes</taxon>
        <taxon>Trematoda</taxon>
        <taxon>Digenea</taxon>
        <taxon>Plagiorchiida</taxon>
        <taxon>Pronocephalata</taxon>
        <taxon>Paramphistomoidea</taxon>
        <taxon>Paramphistomidae</taxon>
        <taxon>Calicophoron</taxon>
    </lineage>
</organism>
<dbReference type="GO" id="GO:0006780">
    <property type="term" value="P:uroporphyrinogen III biosynthetic process"/>
    <property type="evidence" value="ECO:0007669"/>
    <property type="project" value="InterPro"/>
</dbReference>
<dbReference type="PANTHER" id="PTHR12390">
    <property type="entry name" value="UROPORPHYRINOGEN III SYNTHASE"/>
    <property type="match status" value="1"/>
</dbReference>